<accession>A0A0F9PDM9</accession>
<dbReference type="InterPro" id="IPR001466">
    <property type="entry name" value="Beta-lactam-related"/>
</dbReference>
<dbReference type="PANTHER" id="PTHR46825">
    <property type="entry name" value="D-ALANYL-D-ALANINE-CARBOXYPEPTIDASE/ENDOPEPTIDASE AMPH"/>
    <property type="match status" value="1"/>
</dbReference>
<feature type="domain" description="Beta-lactamase-related" evidence="1">
    <location>
        <begin position="49"/>
        <end position="369"/>
    </location>
</feature>
<dbReference type="AlphaFoldDB" id="A0A0F9PDM9"/>
<name>A0A0F9PDM9_9ZZZZ</name>
<organism evidence="2">
    <name type="scientific">marine sediment metagenome</name>
    <dbReference type="NCBI Taxonomy" id="412755"/>
    <lineage>
        <taxon>unclassified sequences</taxon>
        <taxon>metagenomes</taxon>
        <taxon>ecological metagenomes</taxon>
    </lineage>
</organism>
<gene>
    <name evidence="2" type="ORF">LCGC14_0839290</name>
</gene>
<proteinExistence type="predicted"/>
<dbReference type="EMBL" id="LAZR01002449">
    <property type="protein sequence ID" value="KKN29905.1"/>
    <property type="molecule type" value="Genomic_DNA"/>
</dbReference>
<evidence type="ECO:0000313" key="2">
    <source>
        <dbReference type="EMBL" id="KKN29905.1"/>
    </source>
</evidence>
<protein>
    <recommendedName>
        <fullName evidence="1">Beta-lactamase-related domain-containing protein</fullName>
    </recommendedName>
</protein>
<dbReference type="PANTHER" id="PTHR46825:SF7">
    <property type="entry name" value="D-ALANYL-D-ALANINE CARBOXYPEPTIDASE"/>
    <property type="match status" value="1"/>
</dbReference>
<dbReference type="InterPro" id="IPR012338">
    <property type="entry name" value="Beta-lactam/transpept-like"/>
</dbReference>
<dbReference type="InterPro" id="IPR050491">
    <property type="entry name" value="AmpC-like"/>
</dbReference>
<dbReference type="SUPFAM" id="SSF56601">
    <property type="entry name" value="beta-lactamase/transpeptidase-like"/>
    <property type="match status" value="1"/>
</dbReference>
<sequence>MKFKTSSYLIILIVVLGLTVCKAPTEKPFDTQLADKLQTALQEAEENPDTKFPGVLLYISSSKLGTWVGAAGLSNIKTDTTMRPDDKFRAGSIMKPFISVVILQLMEEGRFSLEDPMTAVLPESVSSRFSDSEQITVRMLLNHTSGIPDWITGAMIGKITANPQRIWEVDEYLDAAAAQEPYFPPGEGWRYSNTDYSLLGMVIERATGRSWREEVHERIIKPLNLENTRLPEPGDLSISDNHARGYIDMGGELIDFTKIDPSMAGAAGGHALITTTMDLARFLNVVLAGELFQKPGTLDEMLAFVDVPDAVRITRYFTGYGLGIMKFLLPGNIEMFGHAGGTGGFASFIYFLPNQDMTVSGMMSNMESDQYQILSPALEILIPEFASQH</sequence>
<dbReference type="Gene3D" id="3.40.710.10">
    <property type="entry name" value="DD-peptidase/beta-lactamase superfamily"/>
    <property type="match status" value="1"/>
</dbReference>
<evidence type="ECO:0000259" key="1">
    <source>
        <dbReference type="Pfam" id="PF00144"/>
    </source>
</evidence>
<dbReference type="Pfam" id="PF00144">
    <property type="entry name" value="Beta-lactamase"/>
    <property type="match status" value="1"/>
</dbReference>
<comment type="caution">
    <text evidence="2">The sequence shown here is derived from an EMBL/GenBank/DDBJ whole genome shotgun (WGS) entry which is preliminary data.</text>
</comment>
<reference evidence="2" key="1">
    <citation type="journal article" date="2015" name="Nature">
        <title>Complex archaea that bridge the gap between prokaryotes and eukaryotes.</title>
        <authorList>
            <person name="Spang A."/>
            <person name="Saw J.H."/>
            <person name="Jorgensen S.L."/>
            <person name="Zaremba-Niedzwiedzka K."/>
            <person name="Martijn J."/>
            <person name="Lind A.E."/>
            <person name="van Eijk R."/>
            <person name="Schleper C."/>
            <person name="Guy L."/>
            <person name="Ettema T.J."/>
        </authorList>
    </citation>
    <scope>NUCLEOTIDE SEQUENCE</scope>
</reference>